<evidence type="ECO:0000256" key="2">
    <source>
        <dbReference type="ARBA" id="ARBA00023002"/>
    </source>
</evidence>
<dbReference type="InterPro" id="IPR036291">
    <property type="entry name" value="NAD(P)-bd_dom_sf"/>
</dbReference>
<dbReference type="Gene3D" id="3.40.50.720">
    <property type="entry name" value="NAD(P)-binding Rossmann-like Domain"/>
    <property type="match status" value="1"/>
</dbReference>
<sequence>MTMSYPPVPAITGANFTPTIHTDTYADISPSTKSDLTGRAVFISGASRGIGRATALSYARAGAAQIAVAAPNGLDNIEQEILAAASSMKREPPQTLVLELNVLDLASVKAAAQKTEHCFGKLDILINNAGYLEKGIPIAESDPDDYWKTWEINYRGLYWMTRAFLPLLLRSGDLRTIVNLSSMGALSLRPGGSAYQTSKFAILKFTEFVMTEYAEQGVLCYAVHPGGVMTELASNMPTETHSGLSDKPELAADTMVFLTQEKRDWLAGRYLSCKWDMPEFLARQDEIVKGDKLKMRLVI</sequence>
<evidence type="ECO:0000256" key="3">
    <source>
        <dbReference type="RuleBase" id="RU000363"/>
    </source>
</evidence>
<evidence type="ECO:0000313" key="4">
    <source>
        <dbReference type="EMBL" id="ANM86575.1"/>
    </source>
</evidence>
<dbReference type="EMBL" id="KX264276">
    <property type="protein sequence ID" value="ANM86575.1"/>
    <property type="molecule type" value="Genomic_DNA"/>
</dbReference>
<proteinExistence type="inferred from homology"/>
<dbReference type="EMBL" id="MG777507">
    <property type="protein sequence ID" value="AUW31358.1"/>
    <property type="molecule type" value="Genomic_DNA"/>
</dbReference>
<dbReference type="GO" id="GO:0016616">
    <property type="term" value="F:oxidoreductase activity, acting on the CH-OH group of donors, NAD or NADP as acceptor"/>
    <property type="evidence" value="ECO:0007669"/>
    <property type="project" value="TreeGrafter"/>
</dbReference>
<evidence type="ECO:0000256" key="1">
    <source>
        <dbReference type="ARBA" id="ARBA00006484"/>
    </source>
</evidence>
<accession>A0A1Z1C4R3</accession>
<dbReference type="Pfam" id="PF00106">
    <property type="entry name" value="adh_short"/>
    <property type="match status" value="1"/>
</dbReference>
<dbReference type="InterPro" id="IPR002347">
    <property type="entry name" value="SDR_fam"/>
</dbReference>
<reference evidence="5" key="2">
    <citation type="submission" date="2017-12" db="EMBL/GenBank/DDBJ databases">
        <title>Genome Sequencing Reveals a Rich Biosynthetic Potential.</title>
        <authorList>
            <person name="Bertrand R.L."/>
            <person name="Abdel-Hameed M.E."/>
            <person name="Sorensen J.L."/>
        </authorList>
    </citation>
    <scope>NUCLEOTIDE SEQUENCE</scope>
</reference>
<name>A0A1Z1C4R3_CLAUC</name>
<dbReference type="CDD" id="cd05233">
    <property type="entry name" value="SDR_c"/>
    <property type="match status" value="1"/>
</dbReference>
<dbReference type="PRINTS" id="PR00081">
    <property type="entry name" value="GDHRDH"/>
</dbReference>
<organism evidence="4">
    <name type="scientific">Cladonia uncialis subsp. uncialis</name>
    <dbReference type="NCBI Taxonomy" id="180999"/>
    <lineage>
        <taxon>Eukaryota</taxon>
        <taxon>Fungi</taxon>
        <taxon>Dikarya</taxon>
        <taxon>Ascomycota</taxon>
        <taxon>Pezizomycotina</taxon>
        <taxon>Lecanoromycetes</taxon>
        <taxon>OSLEUM clade</taxon>
        <taxon>Lecanoromycetidae</taxon>
        <taxon>Lecanorales</taxon>
        <taxon>Lecanorineae</taxon>
        <taxon>Cladoniaceae</taxon>
        <taxon>Cladonia</taxon>
    </lineage>
</organism>
<dbReference type="PANTHER" id="PTHR42760">
    <property type="entry name" value="SHORT-CHAIN DEHYDROGENASES/REDUCTASES FAMILY MEMBER"/>
    <property type="match status" value="1"/>
</dbReference>
<dbReference type="AlphaFoldDB" id="A0A1Z1C4R3"/>
<dbReference type="SUPFAM" id="SSF51735">
    <property type="entry name" value="NAD(P)-binding Rossmann-fold domains"/>
    <property type="match status" value="1"/>
</dbReference>
<comment type="similarity">
    <text evidence="1 3">Belongs to the short-chain dehydrogenases/reductases (SDR) family.</text>
</comment>
<dbReference type="PRINTS" id="PR00080">
    <property type="entry name" value="SDRFAMILY"/>
</dbReference>
<dbReference type="PANTHER" id="PTHR42760:SF37">
    <property type="entry name" value="CLAVALDEHYDE DEHYDROGENASE"/>
    <property type="match status" value="1"/>
</dbReference>
<protein>
    <submittedName>
        <fullName evidence="4">Putative oxidoreductase</fullName>
    </submittedName>
</protein>
<reference evidence="4" key="1">
    <citation type="submission" date="2016-05" db="EMBL/GenBank/DDBJ databases">
        <title>Lichen genome sequencing reveals its rich biosynthetic potential.</title>
        <authorList>
            <person name="Bertrand R.L."/>
            <person name="Abdel-Hameed M."/>
            <person name="Sorensen J.L."/>
        </authorList>
    </citation>
    <scope>NUCLEOTIDE SEQUENCE</scope>
</reference>
<evidence type="ECO:0000313" key="5">
    <source>
        <dbReference type="EMBL" id="AUW31358.1"/>
    </source>
</evidence>
<keyword evidence="2" id="KW-0560">Oxidoreductase</keyword>